<dbReference type="RefSeq" id="XP_016259996.1">
    <property type="nucleotide sequence ID" value="XM_016409688.1"/>
</dbReference>
<dbReference type="Gene3D" id="3.30.200.20">
    <property type="entry name" value="Phosphorylase Kinase, domain 1"/>
    <property type="match status" value="1"/>
</dbReference>
<accession>A0A0D2DBB5</accession>
<dbReference type="GO" id="GO:0005524">
    <property type="term" value="F:ATP binding"/>
    <property type="evidence" value="ECO:0007669"/>
    <property type="project" value="InterPro"/>
</dbReference>
<proteinExistence type="predicted"/>
<reference evidence="2 3" key="1">
    <citation type="submission" date="2015-01" db="EMBL/GenBank/DDBJ databases">
        <title>The Genome Sequence of Exophiala oligosperma CBS72588.</title>
        <authorList>
            <consortium name="The Broad Institute Genomics Platform"/>
            <person name="Cuomo C."/>
            <person name="de Hoog S."/>
            <person name="Gorbushina A."/>
            <person name="Stielow B."/>
            <person name="Teixiera M."/>
            <person name="Abouelleil A."/>
            <person name="Chapman S.B."/>
            <person name="Priest M."/>
            <person name="Young S.K."/>
            <person name="Wortman J."/>
            <person name="Nusbaum C."/>
            <person name="Birren B."/>
        </authorList>
    </citation>
    <scope>NUCLEOTIDE SEQUENCE [LARGE SCALE GENOMIC DNA]</scope>
    <source>
        <strain evidence="2 3">CBS 72588</strain>
    </source>
</reference>
<dbReference type="PROSITE" id="PS50011">
    <property type="entry name" value="PROTEIN_KINASE_DOM"/>
    <property type="match status" value="1"/>
</dbReference>
<dbReference type="PANTHER" id="PTHR36091:SF2">
    <property type="entry name" value="AMINOGLYCOSIDE PHOSPHOTRANSFERASE DOMAIN-CONTAINING PROTEIN"/>
    <property type="match status" value="1"/>
</dbReference>
<dbReference type="OrthoDB" id="10003767at2759"/>
<dbReference type="GO" id="GO:0005739">
    <property type="term" value="C:mitochondrion"/>
    <property type="evidence" value="ECO:0007669"/>
    <property type="project" value="TreeGrafter"/>
</dbReference>
<dbReference type="PANTHER" id="PTHR36091">
    <property type="entry name" value="ALTERED INHERITANCE OF MITOCHONDRIA PROTEIN 9, MITOCHONDRIAL"/>
    <property type="match status" value="1"/>
</dbReference>
<name>A0A0D2DBB5_9EURO</name>
<dbReference type="InterPro" id="IPR002575">
    <property type="entry name" value="Aminoglycoside_PTrfase"/>
</dbReference>
<dbReference type="GO" id="GO:0004672">
    <property type="term" value="F:protein kinase activity"/>
    <property type="evidence" value="ECO:0007669"/>
    <property type="project" value="InterPro"/>
</dbReference>
<dbReference type="Gene3D" id="3.90.1200.10">
    <property type="match status" value="1"/>
</dbReference>
<protein>
    <recommendedName>
        <fullName evidence="1">Protein kinase domain-containing protein</fullName>
    </recommendedName>
</protein>
<organism evidence="2 3">
    <name type="scientific">Exophiala oligosperma</name>
    <dbReference type="NCBI Taxonomy" id="215243"/>
    <lineage>
        <taxon>Eukaryota</taxon>
        <taxon>Fungi</taxon>
        <taxon>Dikarya</taxon>
        <taxon>Ascomycota</taxon>
        <taxon>Pezizomycotina</taxon>
        <taxon>Eurotiomycetes</taxon>
        <taxon>Chaetothyriomycetidae</taxon>
        <taxon>Chaetothyriales</taxon>
        <taxon>Herpotrichiellaceae</taxon>
        <taxon>Exophiala</taxon>
    </lineage>
</organism>
<dbReference type="GeneID" id="27360439"/>
<dbReference type="InterPro" id="IPR011009">
    <property type="entry name" value="Kinase-like_dom_sf"/>
</dbReference>
<dbReference type="STRING" id="215243.A0A0D2DBB5"/>
<dbReference type="Pfam" id="PF01636">
    <property type="entry name" value="APH"/>
    <property type="match status" value="1"/>
</dbReference>
<gene>
    <name evidence="2" type="ORF">PV06_08365</name>
</gene>
<dbReference type="InterPro" id="IPR051035">
    <property type="entry name" value="Mito_inheritance_9"/>
</dbReference>
<feature type="domain" description="Protein kinase" evidence="1">
    <location>
        <begin position="87"/>
        <end position="528"/>
    </location>
</feature>
<evidence type="ECO:0000313" key="3">
    <source>
        <dbReference type="Proteomes" id="UP000053342"/>
    </source>
</evidence>
<evidence type="ECO:0000259" key="1">
    <source>
        <dbReference type="PROSITE" id="PS50011"/>
    </source>
</evidence>
<evidence type="ECO:0000313" key="2">
    <source>
        <dbReference type="EMBL" id="KIW39780.1"/>
    </source>
</evidence>
<dbReference type="EMBL" id="KN847339">
    <property type="protein sequence ID" value="KIW39780.1"/>
    <property type="molecule type" value="Genomic_DNA"/>
</dbReference>
<dbReference type="VEuPathDB" id="FungiDB:PV06_08365"/>
<dbReference type="Proteomes" id="UP000053342">
    <property type="component" value="Unassembled WGS sequence"/>
</dbReference>
<dbReference type="InterPro" id="IPR000719">
    <property type="entry name" value="Prot_kinase_dom"/>
</dbReference>
<dbReference type="AlphaFoldDB" id="A0A0D2DBB5"/>
<dbReference type="SUPFAM" id="SSF56112">
    <property type="entry name" value="Protein kinase-like (PK-like)"/>
    <property type="match status" value="1"/>
</dbReference>
<sequence length="572" mass="65400">MALAKLRLASGTSRLHTTAEAVKRWLRRASTSPDATASQGGKVDAMFEYTSGRWIYNEPLRRRERDLKFEVGALRRAIASSDSCADVISLEKFAEGGFNRILQATCRNGRRALARLPYPSTVPRHYTVASEVATMEYLRLNQIPVPRVYGWSSTASNAVGAEYIIMEKLEGTTLGDVWLSLSFKERHKVVEQIVLLERRLFSLQLPASGSIYFPNDLARHERSQSVPFQSQGHEFCIGPMAHYSWWHKGRDSLECDRGPWCNSNGPFVAVGERELQWTKTFAKPRLHYERLYREVHKYQKMSPQSHIDAIDKYLKLANCLGYRRHDRLSRPILRHPDLQPNNILLSESLDIVGLIDWQHATALPLCLSAGIPEHFQNYGDPESERMIQPARELSPDFDALNPEEQVAVKQVHIKRLTHFLYAALTLRYNEEHYEAIFNSGVVLHQRLYKHAGTPWEGDSITLQAELINAIQHWQDVVSSGSTTCETPPIQFSEESTQSITELLGRQQEMDTMMDQMRETLRVDVYGWVPNEDFTATRELAQDIKERMVAAADPAEKDGIRNHFPFDDFDEDG</sequence>
<keyword evidence="3" id="KW-1185">Reference proteome</keyword>
<dbReference type="HOGENOM" id="CLU_019189_9_1_1"/>